<dbReference type="Pfam" id="PF17289">
    <property type="entry name" value="Terminase_6C"/>
    <property type="match status" value="1"/>
</dbReference>
<sequence>MTDTVNELAGDAALPFVLTARGPQCAPAGDWNSWLALGGRGSGKTRAGAEWVRFGALFGGLRSIALVGPTLHDVRETMIDGVSGLCQIARPGEAPPVYESSRRRLVWPNGAVAQAFSSEDPDSLRGPQFDAAWCDEVAAWKRDKDTFEMLQLGLRLGRHPRAVITTTPRRTPLIRQLMSEGGVAVTRSATRDNAEYLSPAFISHIEARMGGTRLGRQELEGEFLEAEDGVFWTRAMLLAARAGRPPPQLGDIIVAVDPPVSIGDSADACGLIAAGATNAAGGGVQFWVLEDATLQGKSPAVWAEAAVTLAVRLGASRIVAEANQGGELVRSVLRSGGCDVPIQLVHARLSKTARAAPVIALYERGRVSHAGQFAELEEEMLQFGSSGMQGSPDRVDALVWAITTLETATGRQPSIRQLW</sequence>
<organism evidence="3 4">
    <name type="scientific">Henriciella algicola</name>
    <dbReference type="NCBI Taxonomy" id="1608422"/>
    <lineage>
        <taxon>Bacteria</taxon>
        <taxon>Pseudomonadati</taxon>
        <taxon>Pseudomonadota</taxon>
        <taxon>Alphaproteobacteria</taxon>
        <taxon>Hyphomonadales</taxon>
        <taxon>Hyphomonadaceae</taxon>
        <taxon>Henriciella</taxon>
    </lineage>
</organism>
<proteinExistence type="predicted"/>
<comment type="caution">
    <text evidence="3">The sequence shown here is derived from an EMBL/GenBank/DDBJ whole genome shotgun (WGS) entry which is preliminary data.</text>
</comment>
<dbReference type="RefSeq" id="WP_119453869.1">
    <property type="nucleotide sequence ID" value="NZ_QWGA01000006.1"/>
</dbReference>
<dbReference type="OrthoDB" id="4519042at2"/>
<gene>
    <name evidence="3" type="ORF">D1222_08655</name>
</gene>
<evidence type="ECO:0000313" key="4">
    <source>
        <dbReference type="Proteomes" id="UP000265845"/>
    </source>
</evidence>
<dbReference type="InterPro" id="IPR027417">
    <property type="entry name" value="P-loop_NTPase"/>
</dbReference>
<reference evidence="3 4" key="1">
    <citation type="submission" date="2018-08" db="EMBL/GenBank/DDBJ databases">
        <title>Henriciella mobilis sp. nov., isolated from seawater.</title>
        <authorList>
            <person name="Cheng H."/>
            <person name="Wu Y.-H."/>
            <person name="Xu X.-W."/>
            <person name="Guo L.-L."/>
        </authorList>
    </citation>
    <scope>NUCLEOTIDE SEQUENCE [LARGE SCALE GENOMIC DNA]</scope>
    <source>
        <strain evidence="3 4">CCUG67844</strain>
    </source>
</reference>
<protein>
    <submittedName>
        <fullName evidence="3">ATP-binding protein</fullName>
    </submittedName>
</protein>
<keyword evidence="3" id="KW-0067">ATP-binding</keyword>
<evidence type="ECO:0000259" key="2">
    <source>
        <dbReference type="Pfam" id="PF17289"/>
    </source>
</evidence>
<accession>A0A399RFW3</accession>
<dbReference type="GO" id="GO:0005524">
    <property type="term" value="F:ATP binding"/>
    <property type="evidence" value="ECO:0007669"/>
    <property type="project" value="UniProtKB-KW"/>
</dbReference>
<keyword evidence="4" id="KW-1185">Reference proteome</keyword>
<name>A0A399RFW3_9PROT</name>
<dbReference type="Gene3D" id="3.30.420.240">
    <property type="match status" value="1"/>
</dbReference>
<keyword evidence="1" id="KW-1188">Viral release from host cell</keyword>
<evidence type="ECO:0000313" key="3">
    <source>
        <dbReference type="EMBL" id="RIJ29463.1"/>
    </source>
</evidence>
<dbReference type="Pfam" id="PF03237">
    <property type="entry name" value="Terminase_6N"/>
    <property type="match status" value="1"/>
</dbReference>
<dbReference type="Gene3D" id="3.40.50.300">
    <property type="entry name" value="P-loop containing nucleotide triphosphate hydrolases"/>
    <property type="match status" value="1"/>
</dbReference>
<dbReference type="EMBL" id="QWGA01000006">
    <property type="protein sequence ID" value="RIJ29463.1"/>
    <property type="molecule type" value="Genomic_DNA"/>
</dbReference>
<dbReference type="AlphaFoldDB" id="A0A399RFW3"/>
<evidence type="ECO:0000256" key="1">
    <source>
        <dbReference type="ARBA" id="ARBA00022612"/>
    </source>
</evidence>
<dbReference type="InterPro" id="IPR035421">
    <property type="entry name" value="Terminase_6C"/>
</dbReference>
<keyword evidence="3" id="KW-0547">Nucleotide-binding</keyword>
<feature type="domain" description="Terminase large subunit gp17-like C-terminal" evidence="2">
    <location>
        <begin position="255"/>
        <end position="403"/>
    </location>
</feature>
<dbReference type="Proteomes" id="UP000265845">
    <property type="component" value="Unassembled WGS sequence"/>
</dbReference>